<keyword evidence="3" id="KW-0966">Cell projection</keyword>
<protein>
    <submittedName>
        <fullName evidence="3">Flagellar hook-length control protein FliK</fullName>
    </submittedName>
</protein>
<keyword evidence="3" id="KW-0282">Flagellum</keyword>
<evidence type="ECO:0000313" key="3">
    <source>
        <dbReference type="EMBL" id="RJE81931.1"/>
    </source>
</evidence>
<evidence type="ECO:0000256" key="1">
    <source>
        <dbReference type="SAM" id="MobiDB-lite"/>
    </source>
</evidence>
<dbReference type="Proteomes" id="UP000284202">
    <property type="component" value="Unassembled WGS sequence"/>
</dbReference>
<feature type="region of interest" description="Disordered" evidence="1">
    <location>
        <begin position="148"/>
        <end position="330"/>
    </location>
</feature>
<evidence type="ECO:0000259" key="2">
    <source>
        <dbReference type="Pfam" id="PF02120"/>
    </source>
</evidence>
<dbReference type="AlphaFoldDB" id="A0A418SLX0"/>
<proteinExistence type="predicted"/>
<keyword evidence="4" id="KW-1185">Reference proteome</keyword>
<organism evidence="3 4">
    <name type="scientific">Paracoccus onubensis</name>
    <dbReference type="NCBI Taxonomy" id="1675788"/>
    <lineage>
        <taxon>Bacteria</taxon>
        <taxon>Pseudomonadati</taxon>
        <taxon>Pseudomonadota</taxon>
        <taxon>Alphaproteobacteria</taxon>
        <taxon>Rhodobacterales</taxon>
        <taxon>Paracoccaceae</taxon>
        <taxon>Paracoccus</taxon>
    </lineage>
</organism>
<feature type="compositionally biased region" description="Polar residues" evidence="1">
    <location>
        <begin position="155"/>
        <end position="164"/>
    </location>
</feature>
<feature type="compositionally biased region" description="Low complexity" evidence="1">
    <location>
        <begin position="30"/>
        <end position="40"/>
    </location>
</feature>
<feature type="domain" description="Flagellar hook-length control protein-like C-terminal" evidence="2">
    <location>
        <begin position="342"/>
        <end position="415"/>
    </location>
</feature>
<keyword evidence="3" id="KW-0969">Cilium</keyword>
<dbReference type="InterPro" id="IPR021136">
    <property type="entry name" value="Flagellar_hook_control-like_C"/>
</dbReference>
<reference evidence="4" key="1">
    <citation type="submission" date="2018-09" db="EMBL/GenBank/DDBJ databases">
        <title>Acidovorax cavernicola nov. sp. isolated from Gruta de las Maravillas (Aracena, Spain).</title>
        <authorList>
            <person name="Jurado V."/>
            <person name="Gutierrez-Patricio S."/>
            <person name="Gonzalez-Pimentel J.L."/>
            <person name="Miller A.Z."/>
            <person name="Laiz L."/>
            <person name="Saiz-Jimenez C."/>
        </authorList>
    </citation>
    <scope>NUCLEOTIDE SEQUENCE [LARGE SCALE GENOMIC DNA]</scope>
    <source>
        <strain evidence="4">1011MAR3C25</strain>
    </source>
</reference>
<name>A0A418SLX0_9RHOB</name>
<feature type="region of interest" description="Disordered" evidence="1">
    <location>
        <begin position="404"/>
        <end position="462"/>
    </location>
</feature>
<evidence type="ECO:0000313" key="4">
    <source>
        <dbReference type="Proteomes" id="UP000284202"/>
    </source>
</evidence>
<dbReference type="OrthoDB" id="7203912at2"/>
<sequence length="462" mass="47956">MDLNTFLNTAAASGSRPAPPPDASPPDASPPEASIASAMPGENMTFSDQLLELPPDSGDDLFALPDATAPAPQDLGETDPVTDMIATLTGISTAIAAPSGQGEEPQAARDMQDENPLHLKQFQARGSAVAAAGLSEITAGSARLQAPDDAGIRTASPTAISPTNVAAPPGLIESPDAEWTDAARESHGRASLDETPPEDETASPVPKAKDPPPGTLVATGASRHPKPQDRDSMLAQSPRDIPAEFASPNSENIRPAGDPSRAPIPLPPLGSTPALPIEPASGAATMPGNFELQGDGLGNPPRLTPGDGLSGNMGISSQAEARGASPNPPSVIRQIADAVVTTRNETVEIALSPEELGKVRMILTGHERAPHLAIWAERPEILEQLRRNADLLMQQFSEEGMPDATLSFQDHGQHDDAGQMNGDQQSENEDNPHRANAAPAPGGSLARETPVAPGTRRIDVRM</sequence>
<comment type="caution">
    <text evidence="3">The sequence shown here is derived from an EMBL/GenBank/DDBJ whole genome shotgun (WGS) entry which is preliminary data.</text>
</comment>
<feature type="compositionally biased region" description="Pro residues" evidence="1">
    <location>
        <begin position="17"/>
        <end position="29"/>
    </location>
</feature>
<dbReference type="InterPro" id="IPR038610">
    <property type="entry name" value="FliK-like_C_sf"/>
</dbReference>
<dbReference type="CDD" id="cd17470">
    <property type="entry name" value="T3SS_Flik_C"/>
    <property type="match status" value="1"/>
</dbReference>
<feature type="compositionally biased region" description="Basic and acidic residues" evidence="1">
    <location>
        <begin position="181"/>
        <end position="192"/>
    </location>
</feature>
<accession>A0A418SLX0</accession>
<feature type="region of interest" description="Disordered" evidence="1">
    <location>
        <begin position="1"/>
        <end position="81"/>
    </location>
</feature>
<dbReference type="Pfam" id="PF02120">
    <property type="entry name" value="Flg_hook"/>
    <property type="match status" value="1"/>
</dbReference>
<gene>
    <name evidence="3" type="ORF">D3P04_22370</name>
</gene>
<dbReference type="EMBL" id="QZCG01000023">
    <property type="protein sequence ID" value="RJE81931.1"/>
    <property type="molecule type" value="Genomic_DNA"/>
</dbReference>
<dbReference type="Gene3D" id="3.30.750.140">
    <property type="match status" value="1"/>
</dbReference>